<reference evidence="2 3" key="1">
    <citation type="submission" date="2008-07" db="EMBL/GenBank/DDBJ databases">
        <title>Complete sequence of Geobacter bemidjiensis BEM.</title>
        <authorList>
            <consortium name="US DOE Joint Genome Institute"/>
            <person name="Lucas S."/>
            <person name="Copeland A."/>
            <person name="Lapidus A."/>
            <person name="Glavina del Rio T."/>
            <person name="Dalin E."/>
            <person name="Tice H."/>
            <person name="Bruce D."/>
            <person name="Goodwin L."/>
            <person name="Pitluck S."/>
            <person name="Kiss H."/>
            <person name="Brettin T."/>
            <person name="Detter J.C."/>
            <person name="Han C."/>
            <person name="Kuske C.R."/>
            <person name="Schmutz J."/>
            <person name="Larimer F."/>
            <person name="Land M."/>
            <person name="Hauser L."/>
            <person name="Kyrpides N."/>
            <person name="Lykidis A."/>
            <person name="Lovley D."/>
            <person name="Richardson P."/>
        </authorList>
    </citation>
    <scope>NUCLEOTIDE SEQUENCE [LARGE SCALE GENOMIC DNA]</scope>
    <source>
        <strain evidence="3">ATCC BAA-1014 / DSM 16622 / JCM 12645 / Bem</strain>
    </source>
</reference>
<dbReference type="AlphaFoldDB" id="B5EGT9"/>
<dbReference type="NCBIfam" id="TIGR01444">
    <property type="entry name" value="fkbM_fam"/>
    <property type="match status" value="1"/>
</dbReference>
<dbReference type="OrthoDB" id="5509510at2"/>
<dbReference type="PANTHER" id="PTHR36973">
    <property type="entry name" value="SLL1456 PROTEIN-RELATED"/>
    <property type="match status" value="1"/>
</dbReference>
<dbReference type="InterPro" id="IPR029063">
    <property type="entry name" value="SAM-dependent_MTases_sf"/>
</dbReference>
<dbReference type="GO" id="GO:0032259">
    <property type="term" value="P:methylation"/>
    <property type="evidence" value="ECO:0007669"/>
    <property type="project" value="UniProtKB-KW"/>
</dbReference>
<dbReference type="PANTHER" id="PTHR36973:SF4">
    <property type="entry name" value="NODULATION PROTEIN"/>
    <property type="match status" value="1"/>
</dbReference>
<organism evidence="2 3">
    <name type="scientific">Citrifermentans bemidjiense (strain ATCC BAA-1014 / DSM 16622 / JCM 12645 / Bem)</name>
    <name type="common">Geobacter bemidjiensis</name>
    <dbReference type="NCBI Taxonomy" id="404380"/>
    <lineage>
        <taxon>Bacteria</taxon>
        <taxon>Pseudomonadati</taxon>
        <taxon>Thermodesulfobacteriota</taxon>
        <taxon>Desulfuromonadia</taxon>
        <taxon>Geobacterales</taxon>
        <taxon>Geobacteraceae</taxon>
        <taxon>Citrifermentans</taxon>
    </lineage>
</organism>
<dbReference type="SUPFAM" id="SSF53335">
    <property type="entry name" value="S-adenosyl-L-methionine-dependent methyltransferases"/>
    <property type="match status" value="1"/>
</dbReference>
<feature type="domain" description="Methyltransferase FkbM" evidence="1">
    <location>
        <begin position="45"/>
        <end position="201"/>
    </location>
</feature>
<dbReference type="RefSeq" id="WP_012530993.1">
    <property type="nucleotide sequence ID" value="NC_011146.1"/>
</dbReference>
<dbReference type="GO" id="GO:0008171">
    <property type="term" value="F:O-methyltransferase activity"/>
    <property type="evidence" value="ECO:0007669"/>
    <property type="project" value="TreeGrafter"/>
</dbReference>
<evidence type="ECO:0000259" key="1">
    <source>
        <dbReference type="Pfam" id="PF05050"/>
    </source>
</evidence>
<sequence>MAAKFVTALLGRIASAVGVTRDDLSLSAALKRCRGRGVRVETIIDVGASDGRWSLEARKFFPQAFCFLIEAQEAHRAALETVKKRVPRVDFVIAAAGSRAGTCYFDAEDLFGGLASETEVGTHCISVPMVTIDDQVLLRNLAAPFLLKLDTHGFELPILQGAKQALASASLVIIETYNFRLTHDSLKFHEMCAYMEEAGFSCVDLVRPMHRPGDQAFWQMDLVFARSSDPVFSSNSYLPPGDSL</sequence>
<evidence type="ECO:0000313" key="3">
    <source>
        <dbReference type="Proteomes" id="UP000008825"/>
    </source>
</evidence>
<dbReference type="Gene3D" id="3.40.50.150">
    <property type="entry name" value="Vaccinia Virus protein VP39"/>
    <property type="match status" value="1"/>
</dbReference>
<dbReference type="STRING" id="404380.Gbem_2564"/>
<dbReference type="InterPro" id="IPR053188">
    <property type="entry name" value="FkbM_Methyltransferase"/>
</dbReference>
<dbReference type="EMBL" id="CP001124">
    <property type="protein sequence ID" value="ACH39572.1"/>
    <property type="molecule type" value="Genomic_DNA"/>
</dbReference>
<keyword evidence="2" id="KW-0808">Transferase</keyword>
<keyword evidence="2" id="KW-0489">Methyltransferase</keyword>
<proteinExistence type="predicted"/>
<evidence type="ECO:0000313" key="2">
    <source>
        <dbReference type="EMBL" id="ACH39572.1"/>
    </source>
</evidence>
<reference evidence="2 3" key="2">
    <citation type="journal article" date="2010" name="BMC Genomics">
        <title>The genome of Geobacter bemidjiensis, exemplar for the subsurface clade of Geobacter species that predominate in Fe(III)-reducing subsurface environments.</title>
        <authorList>
            <person name="Aklujkar M."/>
            <person name="Young N.D."/>
            <person name="Holmes D."/>
            <person name="Chavan M."/>
            <person name="Risso C."/>
            <person name="Kiss H.E."/>
            <person name="Han C.S."/>
            <person name="Land M.L."/>
            <person name="Lovley D.R."/>
        </authorList>
    </citation>
    <scope>NUCLEOTIDE SEQUENCE [LARGE SCALE GENOMIC DNA]</scope>
    <source>
        <strain evidence="3">ATCC BAA-1014 / DSM 16622 / JCM 12645 / Bem</strain>
    </source>
</reference>
<dbReference type="Pfam" id="PF05050">
    <property type="entry name" value="Methyltransf_21"/>
    <property type="match status" value="1"/>
</dbReference>
<dbReference type="eggNOG" id="COG2242">
    <property type="taxonomic scope" value="Bacteria"/>
</dbReference>
<name>B5EGT9_CITBB</name>
<dbReference type="KEGG" id="gbm:Gbem_2564"/>
<dbReference type="Proteomes" id="UP000008825">
    <property type="component" value="Chromosome"/>
</dbReference>
<protein>
    <submittedName>
        <fullName evidence="2">SAM-dependent methyltransferase, FkbM family</fullName>
    </submittedName>
</protein>
<dbReference type="HOGENOM" id="CLU_068034_1_0_7"/>
<gene>
    <name evidence="2" type="ordered locus">Gbem_2564</name>
</gene>
<keyword evidence="3" id="KW-1185">Reference proteome</keyword>
<dbReference type="InterPro" id="IPR006342">
    <property type="entry name" value="FkbM_mtfrase"/>
</dbReference>
<accession>B5EGT9</accession>